<dbReference type="Proteomes" id="UP001596250">
    <property type="component" value="Unassembled WGS sequence"/>
</dbReference>
<evidence type="ECO:0000313" key="8">
    <source>
        <dbReference type="Proteomes" id="UP001596250"/>
    </source>
</evidence>
<evidence type="ECO:0000256" key="5">
    <source>
        <dbReference type="SAM" id="Phobius"/>
    </source>
</evidence>
<organism evidence="7 8">
    <name type="scientific">Marinicrinis lubricantis</name>
    <dbReference type="NCBI Taxonomy" id="2086470"/>
    <lineage>
        <taxon>Bacteria</taxon>
        <taxon>Bacillati</taxon>
        <taxon>Bacillota</taxon>
        <taxon>Bacilli</taxon>
        <taxon>Bacillales</taxon>
        <taxon>Paenibacillaceae</taxon>
    </lineage>
</organism>
<keyword evidence="4 5" id="KW-0472">Membrane</keyword>
<comment type="caution">
    <text evidence="7">The sequence shown here is derived from an EMBL/GenBank/DDBJ whole genome shotgun (WGS) entry which is preliminary data.</text>
</comment>
<evidence type="ECO:0000256" key="2">
    <source>
        <dbReference type="ARBA" id="ARBA00022692"/>
    </source>
</evidence>
<evidence type="ECO:0000313" key="7">
    <source>
        <dbReference type="EMBL" id="MFC5987467.1"/>
    </source>
</evidence>
<dbReference type="Pfam" id="PF07291">
    <property type="entry name" value="MauE"/>
    <property type="match status" value="1"/>
</dbReference>
<proteinExistence type="predicted"/>
<evidence type="ECO:0000256" key="3">
    <source>
        <dbReference type="ARBA" id="ARBA00022989"/>
    </source>
</evidence>
<evidence type="ECO:0000256" key="1">
    <source>
        <dbReference type="ARBA" id="ARBA00004141"/>
    </source>
</evidence>
<sequence length="168" mass="18694">MIIFVFLLATIFMISAVSKIVSFQPFRKTLENLGFKGIHSVLLAALVIGMELIAAGTLYADKFRILGQTLCLLLLICFTGAALIARKRKQLVACNCFGISSSDEFLGKKTYYRVGVLFVLLCFTLFWDVHVQAAGWEEQLIFATASISIFLISILLPVVWRVMKESSS</sequence>
<feature type="transmembrane region" description="Helical" evidence="5">
    <location>
        <begin position="6"/>
        <end position="26"/>
    </location>
</feature>
<feature type="transmembrane region" description="Helical" evidence="5">
    <location>
        <begin position="38"/>
        <end position="59"/>
    </location>
</feature>
<dbReference type="RefSeq" id="WP_379894852.1">
    <property type="nucleotide sequence ID" value="NZ_CBCSCT010000040.1"/>
</dbReference>
<feature type="transmembrane region" description="Helical" evidence="5">
    <location>
        <begin position="110"/>
        <end position="127"/>
    </location>
</feature>
<protein>
    <submittedName>
        <fullName evidence="7">MauE/DoxX family redox-associated membrane protein</fullName>
    </submittedName>
</protein>
<evidence type="ECO:0000256" key="4">
    <source>
        <dbReference type="ARBA" id="ARBA00023136"/>
    </source>
</evidence>
<evidence type="ECO:0000259" key="6">
    <source>
        <dbReference type="Pfam" id="PF07291"/>
    </source>
</evidence>
<reference evidence="8" key="1">
    <citation type="journal article" date="2019" name="Int. J. Syst. Evol. Microbiol.">
        <title>The Global Catalogue of Microorganisms (GCM) 10K type strain sequencing project: providing services to taxonomists for standard genome sequencing and annotation.</title>
        <authorList>
            <consortium name="The Broad Institute Genomics Platform"/>
            <consortium name="The Broad Institute Genome Sequencing Center for Infectious Disease"/>
            <person name="Wu L."/>
            <person name="Ma J."/>
        </authorList>
    </citation>
    <scope>NUCLEOTIDE SEQUENCE [LARGE SCALE GENOMIC DNA]</scope>
    <source>
        <strain evidence="8">CCM 8749</strain>
    </source>
</reference>
<feature type="domain" description="Methylamine utilisation protein MauE" evidence="6">
    <location>
        <begin position="3"/>
        <end position="125"/>
    </location>
</feature>
<feature type="transmembrane region" description="Helical" evidence="5">
    <location>
        <begin position="65"/>
        <end position="85"/>
    </location>
</feature>
<accession>A0ABW1IQS5</accession>
<name>A0ABW1IQS5_9BACL</name>
<dbReference type="EMBL" id="JBHSQV010000163">
    <property type="protein sequence ID" value="MFC5987467.1"/>
    <property type="molecule type" value="Genomic_DNA"/>
</dbReference>
<gene>
    <name evidence="7" type="ORF">ACFPXP_13750</name>
</gene>
<keyword evidence="3 5" id="KW-1133">Transmembrane helix</keyword>
<feature type="transmembrane region" description="Helical" evidence="5">
    <location>
        <begin position="139"/>
        <end position="160"/>
    </location>
</feature>
<keyword evidence="2 5" id="KW-0812">Transmembrane</keyword>
<dbReference type="InterPro" id="IPR009908">
    <property type="entry name" value="Methylamine_util_MauE"/>
</dbReference>
<keyword evidence="8" id="KW-1185">Reference proteome</keyword>
<comment type="subcellular location">
    <subcellularLocation>
        <location evidence="1">Membrane</location>
        <topology evidence="1">Multi-pass membrane protein</topology>
    </subcellularLocation>
</comment>